<dbReference type="Gene3D" id="3.90.1200.10">
    <property type="match status" value="1"/>
</dbReference>
<accession>N0DYK2</accession>
<feature type="domain" description="Aminoglycoside phosphotransferase" evidence="1">
    <location>
        <begin position="40"/>
        <end position="271"/>
    </location>
</feature>
<dbReference type="InterPro" id="IPR011009">
    <property type="entry name" value="Kinase-like_dom_sf"/>
</dbReference>
<dbReference type="EMBL" id="CAIZ01000090">
    <property type="protein sequence ID" value="CCH69573.1"/>
    <property type="molecule type" value="Genomic_DNA"/>
</dbReference>
<dbReference type="InterPro" id="IPR041726">
    <property type="entry name" value="ACAD10_11_N"/>
</dbReference>
<dbReference type="AlphaFoldDB" id="N0DYK2"/>
<dbReference type="HOGENOM" id="CLU_007526_0_0_11"/>
<dbReference type="SUPFAM" id="SSF56112">
    <property type="entry name" value="Protein kinase-like (PK-like)"/>
    <property type="match status" value="1"/>
</dbReference>
<dbReference type="PANTHER" id="PTHR47829:SF1">
    <property type="entry name" value="HAD FAMILY PHOSPHATASE"/>
    <property type="match status" value="1"/>
</dbReference>
<dbReference type="STRING" id="1193181.BN10_230016"/>
<dbReference type="Pfam" id="PF01636">
    <property type="entry name" value="APH"/>
    <property type="match status" value="1"/>
</dbReference>
<proteinExistence type="predicted"/>
<dbReference type="OrthoDB" id="3806873at2"/>
<keyword evidence="2" id="KW-0808">Transferase</keyword>
<protein>
    <submittedName>
        <fullName evidence="2">Phosphotransferase enzyme family protein</fullName>
    </submittedName>
</protein>
<dbReference type="RefSeq" id="WP_010849483.1">
    <property type="nucleotide sequence ID" value="NZ_HF570956.1"/>
</dbReference>
<name>N0DYK2_9MICO</name>
<dbReference type="InterPro" id="IPR052898">
    <property type="entry name" value="ACAD10-like"/>
</dbReference>
<evidence type="ECO:0000313" key="3">
    <source>
        <dbReference type="Proteomes" id="UP000013167"/>
    </source>
</evidence>
<keyword evidence="3" id="KW-1185">Reference proteome</keyword>
<comment type="caution">
    <text evidence="2">The sequence shown here is derived from an EMBL/GenBank/DDBJ whole genome shotgun (WGS) entry which is preliminary data.</text>
</comment>
<gene>
    <name evidence="2" type="ORF">BN10_230016</name>
</gene>
<evidence type="ECO:0000313" key="2">
    <source>
        <dbReference type="EMBL" id="CCH69573.1"/>
    </source>
</evidence>
<organism evidence="2 3">
    <name type="scientific">Phycicoccus elongatus Lp2</name>
    <dbReference type="NCBI Taxonomy" id="1193181"/>
    <lineage>
        <taxon>Bacteria</taxon>
        <taxon>Bacillati</taxon>
        <taxon>Actinomycetota</taxon>
        <taxon>Actinomycetes</taxon>
        <taxon>Micrococcales</taxon>
        <taxon>Intrasporangiaceae</taxon>
        <taxon>Phycicoccus</taxon>
    </lineage>
</organism>
<dbReference type="eggNOG" id="COG3173">
    <property type="taxonomic scope" value="Bacteria"/>
</dbReference>
<reference evidence="2 3" key="1">
    <citation type="journal article" date="2013" name="ISME J.">
        <title>A metabolic model for members of the genus Tetrasphaera involved in enhanced biological phosphorus removal.</title>
        <authorList>
            <person name="Kristiansen R."/>
            <person name="Nguyen H.T.T."/>
            <person name="Saunders A.M."/>
            <person name="Nielsen J.L."/>
            <person name="Wimmer R."/>
            <person name="Le V.Q."/>
            <person name="McIlroy S.J."/>
            <person name="Petrovski S."/>
            <person name="Seviour R.J."/>
            <person name="Calteau A."/>
            <person name="Nielsen K.L."/>
            <person name="Nielsen P.H."/>
        </authorList>
    </citation>
    <scope>NUCLEOTIDE SEQUENCE [LARGE SCALE GENOMIC DNA]</scope>
    <source>
        <strain evidence="2 3">Lp2</strain>
    </source>
</reference>
<dbReference type="Proteomes" id="UP000013167">
    <property type="component" value="Unassembled WGS sequence"/>
</dbReference>
<dbReference type="InterPro" id="IPR002575">
    <property type="entry name" value="Aminoglycoside_PTrfase"/>
</dbReference>
<evidence type="ECO:0000259" key="1">
    <source>
        <dbReference type="Pfam" id="PF01636"/>
    </source>
</evidence>
<dbReference type="GO" id="GO:0016740">
    <property type="term" value="F:transferase activity"/>
    <property type="evidence" value="ECO:0007669"/>
    <property type="project" value="UniProtKB-KW"/>
</dbReference>
<dbReference type="PANTHER" id="PTHR47829">
    <property type="entry name" value="HYDROLASE, PUTATIVE (AFU_ORTHOLOGUE AFUA_1G12880)-RELATED"/>
    <property type="match status" value="1"/>
</dbReference>
<dbReference type="CDD" id="cd05154">
    <property type="entry name" value="ACAD10_11_N-like"/>
    <property type="match status" value="1"/>
</dbReference>
<dbReference type="Gene3D" id="3.30.200.20">
    <property type="entry name" value="Phosphorylase Kinase, domain 1"/>
    <property type="match status" value="1"/>
</dbReference>
<sequence>MSADAAAAVREEDAFEVAAVTEWLRENAIDASGIADEPIVKQFTGGASNLTYQLSYPSGRNLILRRPPSGTKAKGAHDMGREFRIQQALAPVFPLVPRMVGHCLDDAVIGSEFYVMERIDGVILRKDIPVGIGLDESATVDRLCDNAIQALVDLHGVDPHASGLAELDRGPGYVERQVGGWIERYRRARTEDVGDFAEVMAWLEAHQPAEQPHAMIHNDYRFDNLVLDREDPTRIVGVLDWELATVGDPLMDVGSLMAYWCQADDPQDVRNIRLQPTDAPGMWTRVQVWDAYAERRGITVPEQDRRFYELFGTFRLAGIAQQIYYRAFHGQTTNPTARFMGIVVHVLDARCRELLG</sequence>